<feature type="compositionally biased region" description="Polar residues" evidence="1">
    <location>
        <begin position="189"/>
        <end position="199"/>
    </location>
</feature>
<dbReference type="InterPro" id="IPR015158">
    <property type="entry name" value="Bud22_dom"/>
</dbReference>
<evidence type="ECO:0000259" key="2">
    <source>
        <dbReference type="Pfam" id="PF09073"/>
    </source>
</evidence>
<feature type="region of interest" description="Disordered" evidence="1">
    <location>
        <begin position="237"/>
        <end position="309"/>
    </location>
</feature>
<gene>
    <name evidence="3" type="ORF">FVE85_2129</name>
</gene>
<feature type="region of interest" description="Disordered" evidence="1">
    <location>
        <begin position="126"/>
        <end position="207"/>
    </location>
</feature>
<dbReference type="OrthoDB" id="3364872at2759"/>
<dbReference type="AlphaFoldDB" id="A0A5J4YZ16"/>
<feature type="compositionally biased region" description="Basic and acidic residues" evidence="1">
    <location>
        <begin position="10"/>
        <end position="21"/>
    </location>
</feature>
<feature type="domain" description="Bud22" evidence="2">
    <location>
        <begin position="215"/>
        <end position="307"/>
    </location>
</feature>
<dbReference type="EMBL" id="VRMN01000003">
    <property type="protein sequence ID" value="KAA8495974.1"/>
    <property type="molecule type" value="Genomic_DNA"/>
</dbReference>
<dbReference type="Pfam" id="PF09073">
    <property type="entry name" value="BUD22"/>
    <property type="match status" value="1"/>
</dbReference>
<feature type="region of interest" description="Disordered" evidence="1">
    <location>
        <begin position="1"/>
        <end position="21"/>
    </location>
</feature>
<evidence type="ECO:0000313" key="4">
    <source>
        <dbReference type="Proteomes" id="UP000324585"/>
    </source>
</evidence>
<evidence type="ECO:0000256" key="1">
    <source>
        <dbReference type="SAM" id="MobiDB-lite"/>
    </source>
</evidence>
<name>A0A5J4YZ16_PORPP</name>
<accession>A0A5J4YZ16</accession>
<feature type="region of interest" description="Disordered" evidence="1">
    <location>
        <begin position="39"/>
        <end position="58"/>
    </location>
</feature>
<comment type="caution">
    <text evidence="3">The sequence shown here is derived from an EMBL/GenBank/DDBJ whole genome shotgun (WGS) entry which is preliminary data.</text>
</comment>
<keyword evidence="4" id="KW-1185">Reference proteome</keyword>
<sequence length="309" mass="33618">MPNEVAEGNTDMRESPQPKAYERVRAAVRKTCDLERSKVASRLKKAKSDTASSSAAAEADKLAHHLERLKQLDRDVLTRAACRLLGVPASSQEEDCTREWKELYSDATDDVKGLVGKLLQKKEIAHALEQPPQKQGKKRGHATKTLTRGQGRKHGAGASRPSIKNVAKRSSGRDNGQNDPRPGAERFSEPTSMFLSSLNPDDMPSARSMLGVRDTAIRKNRMGQRARRALLEKIHGRNANHLKNGGAGDTGALSSDGARQVSTSKRAASRASVTPAADPSVHPSWQASRSQKEKERAASFKGVRVTFGD</sequence>
<evidence type="ECO:0000313" key="3">
    <source>
        <dbReference type="EMBL" id="KAA8495974.1"/>
    </source>
</evidence>
<proteinExistence type="predicted"/>
<organism evidence="3 4">
    <name type="scientific">Porphyridium purpureum</name>
    <name type="common">Red alga</name>
    <name type="synonym">Porphyridium cruentum</name>
    <dbReference type="NCBI Taxonomy" id="35688"/>
    <lineage>
        <taxon>Eukaryota</taxon>
        <taxon>Rhodophyta</taxon>
        <taxon>Bangiophyceae</taxon>
        <taxon>Porphyridiales</taxon>
        <taxon>Porphyridiaceae</taxon>
        <taxon>Porphyridium</taxon>
    </lineage>
</organism>
<dbReference type="Proteomes" id="UP000324585">
    <property type="component" value="Unassembled WGS sequence"/>
</dbReference>
<protein>
    <submittedName>
        <fullName evidence="3">Protein bud22</fullName>
    </submittedName>
</protein>
<reference evidence="4" key="1">
    <citation type="journal article" date="2019" name="Nat. Commun.">
        <title>Expansion of phycobilisome linker gene families in mesophilic red algae.</title>
        <authorList>
            <person name="Lee J."/>
            <person name="Kim D."/>
            <person name="Bhattacharya D."/>
            <person name="Yoon H.S."/>
        </authorList>
    </citation>
    <scope>NUCLEOTIDE SEQUENCE [LARGE SCALE GENOMIC DNA]</scope>
    <source>
        <strain evidence="4">CCMP 1328</strain>
    </source>
</reference>